<organism evidence="1 2">
    <name type="scientific">Flavilitoribacter nigricans (strain ATCC 23147 / DSM 23189 / NBRC 102662 / NCIMB 1420 / SS-2)</name>
    <name type="common">Lewinella nigricans</name>
    <dbReference type="NCBI Taxonomy" id="1122177"/>
    <lineage>
        <taxon>Bacteria</taxon>
        <taxon>Pseudomonadati</taxon>
        <taxon>Bacteroidota</taxon>
        <taxon>Saprospiria</taxon>
        <taxon>Saprospirales</taxon>
        <taxon>Lewinellaceae</taxon>
        <taxon>Flavilitoribacter</taxon>
    </lineage>
</organism>
<dbReference type="EMBL" id="PDUD01000039">
    <property type="protein sequence ID" value="PHN02486.1"/>
    <property type="molecule type" value="Genomic_DNA"/>
</dbReference>
<evidence type="ECO:0000313" key="1">
    <source>
        <dbReference type="EMBL" id="PHN02486.1"/>
    </source>
</evidence>
<reference evidence="1 2" key="1">
    <citation type="submission" date="2017-10" db="EMBL/GenBank/DDBJ databases">
        <title>The draft genome sequence of Lewinella nigricans NBRC 102662.</title>
        <authorList>
            <person name="Wang K."/>
        </authorList>
    </citation>
    <scope>NUCLEOTIDE SEQUENCE [LARGE SCALE GENOMIC DNA]</scope>
    <source>
        <strain evidence="1 2">NBRC 102662</strain>
    </source>
</reference>
<dbReference type="Proteomes" id="UP000223913">
    <property type="component" value="Unassembled WGS sequence"/>
</dbReference>
<proteinExistence type="predicted"/>
<sequence>MGLEIEPEIMKRSFCLLLCSLISPLLWSQNELDRHIEFGVDLSCIIIRAAGGDRPYWELDLVYRESQGGKDLRFRLNVNKYNWFGFQTVDQKLVEDKQPVSVSYFQTEYFPKVSYLAGIGLTKYLQNNDLPVYYGIDGNFGIGRGGTVTSRRTVMLESEEISIVDSRSANLAIVGLSPVLGLKKAFSDKLLLGIEFSIPVNLVLGKLDYQNEAGELFTRSANRLDFRMDKLLNDIVILVRF</sequence>
<protein>
    <recommendedName>
        <fullName evidence="3">Outer membrane protein beta-barrel domain-containing protein</fullName>
    </recommendedName>
</protein>
<gene>
    <name evidence="1" type="ORF">CRP01_31400</name>
</gene>
<comment type="caution">
    <text evidence="1">The sequence shown here is derived from an EMBL/GenBank/DDBJ whole genome shotgun (WGS) entry which is preliminary data.</text>
</comment>
<accession>A0A2D0N268</accession>
<dbReference type="AlphaFoldDB" id="A0A2D0N268"/>
<evidence type="ECO:0008006" key="3">
    <source>
        <dbReference type="Google" id="ProtNLM"/>
    </source>
</evidence>
<keyword evidence="2" id="KW-1185">Reference proteome</keyword>
<evidence type="ECO:0000313" key="2">
    <source>
        <dbReference type="Proteomes" id="UP000223913"/>
    </source>
</evidence>
<name>A0A2D0N268_FLAN2</name>